<keyword evidence="1" id="KW-0732">Signal</keyword>
<dbReference type="Proteomes" id="UP000192343">
    <property type="component" value="Unassembled WGS sequence"/>
</dbReference>
<evidence type="ECO:0000256" key="1">
    <source>
        <dbReference type="SAM" id="SignalP"/>
    </source>
</evidence>
<protein>
    <recommendedName>
        <fullName evidence="4">HEAT repeat domain-containing protein</fullName>
    </recommendedName>
</protein>
<gene>
    <name evidence="2" type="ORF">B4O97_16565</name>
</gene>
<feature type="chain" id="PRO_5010997394" description="HEAT repeat domain-containing protein" evidence="1">
    <location>
        <begin position="23"/>
        <end position="241"/>
    </location>
</feature>
<dbReference type="EMBL" id="MWQY01000023">
    <property type="protein sequence ID" value="ORC31875.1"/>
    <property type="molecule type" value="Genomic_DNA"/>
</dbReference>
<evidence type="ECO:0000313" key="3">
    <source>
        <dbReference type="Proteomes" id="UP000192343"/>
    </source>
</evidence>
<reference evidence="2 3" key="1">
    <citation type="submission" date="2017-03" db="EMBL/GenBank/DDBJ databases">
        <title>Draft Genome sequence of Marispirochaeta sp. strain JC444.</title>
        <authorList>
            <person name="Shivani Y."/>
            <person name="Subhash Y."/>
            <person name="Sasikala C."/>
            <person name="Ramana C."/>
        </authorList>
    </citation>
    <scope>NUCLEOTIDE SEQUENCE [LARGE SCALE GENOMIC DNA]</scope>
    <source>
        <strain evidence="2 3">JC444</strain>
    </source>
</reference>
<dbReference type="InterPro" id="IPR011989">
    <property type="entry name" value="ARM-like"/>
</dbReference>
<dbReference type="AlphaFoldDB" id="A0A1Y1RU77"/>
<feature type="signal peptide" evidence="1">
    <location>
        <begin position="1"/>
        <end position="22"/>
    </location>
</feature>
<comment type="caution">
    <text evidence="2">The sequence shown here is derived from an EMBL/GenBank/DDBJ whole genome shotgun (WGS) entry which is preliminary data.</text>
</comment>
<name>A0A1Y1RU77_9SPIO</name>
<evidence type="ECO:0008006" key="4">
    <source>
        <dbReference type="Google" id="ProtNLM"/>
    </source>
</evidence>
<organism evidence="2 3">
    <name type="scientific">Marispirochaeta aestuarii</name>
    <dbReference type="NCBI Taxonomy" id="1963862"/>
    <lineage>
        <taxon>Bacteria</taxon>
        <taxon>Pseudomonadati</taxon>
        <taxon>Spirochaetota</taxon>
        <taxon>Spirochaetia</taxon>
        <taxon>Spirochaetales</taxon>
        <taxon>Spirochaetaceae</taxon>
        <taxon>Marispirochaeta</taxon>
    </lineage>
</organism>
<sequence length="241" mass="26765">MKSKSTVTVLLLVLFALSAVSAQESEQTVPREKTATIEELYLQSGDIMIMREMAFLDDRDMKLMSLNMLEESIKDGSFGTGDPGAHFVLDYLSEEGISRIVRENNRTVNYFPTVRREACRLLGELGGENSKDTLLNVLKTDDDPVVLAEAAYALGTIGIDEEGEVSRAIAFALQNQDQMVPNDNFAHASLLAIQKLIEKNGSTNNNRQVYAAVVQIAQNGNYIRPVKEKAYQVISLMREQN</sequence>
<dbReference type="Gene3D" id="1.25.10.10">
    <property type="entry name" value="Leucine-rich Repeat Variant"/>
    <property type="match status" value="1"/>
</dbReference>
<dbReference type="InterPro" id="IPR016024">
    <property type="entry name" value="ARM-type_fold"/>
</dbReference>
<dbReference type="SUPFAM" id="SSF48371">
    <property type="entry name" value="ARM repeat"/>
    <property type="match status" value="1"/>
</dbReference>
<dbReference type="STRING" id="1963862.B4O97_16565"/>
<dbReference type="RefSeq" id="WP_083052568.1">
    <property type="nucleotide sequence ID" value="NZ_CAXXQO010000002.1"/>
</dbReference>
<evidence type="ECO:0000313" key="2">
    <source>
        <dbReference type="EMBL" id="ORC31875.1"/>
    </source>
</evidence>
<keyword evidence="3" id="KW-1185">Reference proteome</keyword>
<dbReference type="OrthoDB" id="368950at2"/>
<accession>A0A1Y1RU77</accession>
<dbReference type="Pfam" id="PF13646">
    <property type="entry name" value="HEAT_2"/>
    <property type="match status" value="1"/>
</dbReference>
<proteinExistence type="predicted"/>